<feature type="transmembrane region" description="Helical" evidence="8">
    <location>
        <begin position="285"/>
        <end position="305"/>
    </location>
</feature>
<dbReference type="AlphaFoldDB" id="A0A8K2A8I3"/>
<keyword evidence="4 8" id="KW-0812">Transmembrane</keyword>
<evidence type="ECO:0000259" key="10">
    <source>
        <dbReference type="Pfam" id="PF21082"/>
    </source>
</evidence>
<dbReference type="InterPro" id="IPR045276">
    <property type="entry name" value="YbiO_bact"/>
</dbReference>
<evidence type="ECO:0000256" key="1">
    <source>
        <dbReference type="ARBA" id="ARBA00004651"/>
    </source>
</evidence>
<dbReference type="Gene3D" id="1.10.287.1260">
    <property type="match status" value="1"/>
</dbReference>
<feature type="transmembrane region" description="Helical" evidence="8">
    <location>
        <begin position="311"/>
        <end position="333"/>
    </location>
</feature>
<dbReference type="GO" id="GO:0008381">
    <property type="term" value="F:mechanosensitive monoatomic ion channel activity"/>
    <property type="evidence" value="ECO:0007669"/>
    <property type="project" value="InterPro"/>
</dbReference>
<feature type="region of interest" description="Disordered" evidence="7">
    <location>
        <begin position="53"/>
        <end position="78"/>
    </location>
</feature>
<dbReference type="SUPFAM" id="SSF82689">
    <property type="entry name" value="Mechanosensitive channel protein MscS (YggB), C-terminal domain"/>
    <property type="match status" value="1"/>
</dbReference>
<evidence type="ECO:0000256" key="8">
    <source>
        <dbReference type="SAM" id="Phobius"/>
    </source>
</evidence>
<dbReference type="InterPro" id="IPR011066">
    <property type="entry name" value="MscS_channel_C_sf"/>
</dbReference>
<evidence type="ECO:0000256" key="6">
    <source>
        <dbReference type="ARBA" id="ARBA00023136"/>
    </source>
</evidence>
<dbReference type="PANTHER" id="PTHR30460">
    <property type="entry name" value="MODERATE CONDUCTANCE MECHANOSENSITIVE CHANNEL YBIO"/>
    <property type="match status" value="1"/>
</dbReference>
<comment type="caution">
    <text evidence="12">The sequence shown here is derived from an EMBL/GenBank/DDBJ whole genome shotgun (WGS) entry which is preliminary data.</text>
</comment>
<evidence type="ECO:0000256" key="5">
    <source>
        <dbReference type="ARBA" id="ARBA00022989"/>
    </source>
</evidence>
<dbReference type="InterPro" id="IPR049142">
    <property type="entry name" value="MS_channel_1st"/>
</dbReference>
<keyword evidence="5 8" id="KW-1133">Transmembrane helix</keyword>
<comment type="similarity">
    <text evidence="2">Belongs to the MscS (TC 1.A.23) family.</text>
</comment>
<keyword evidence="13" id="KW-1185">Reference proteome</keyword>
<feature type="domain" description="Mechanosensitive ion channel MscS C-terminal" evidence="10">
    <location>
        <begin position="486"/>
        <end position="573"/>
    </location>
</feature>
<dbReference type="InterPro" id="IPR006685">
    <property type="entry name" value="MscS_channel_2nd"/>
</dbReference>
<reference evidence="12" key="1">
    <citation type="submission" date="2019-12" db="EMBL/GenBank/DDBJ databases">
        <title>High-Quality draft genome sequences of three cyanobacteria isolated from the limestone walls of the Old Cathedral of Coimbra.</title>
        <authorList>
            <person name="Tiago I."/>
            <person name="Soares F."/>
            <person name="Portugal A."/>
        </authorList>
    </citation>
    <scope>NUCLEOTIDE SEQUENCE [LARGE SCALE GENOMIC DNA]</scope>
    <source>
        <strain evidence="12">C</strain>
    </source>
</reference>
<dbReference type="RefSeq" id="WP_161825705.1">
    <property type="nucleotide sequence ID" value="NZ_WVIC01000023.1"/>
</dbReference>
<feature type="domain" description="Mechanosensitive ion channel transmembrane helices 2/3" evidence="11">
    <location>
        <begin position="379"/>
        <end position="415"/>
    </location>
</feature>
<dbReference type="Proteomes" id="UP000607397">
    <property type="component" value="Unassembled WGS sequence"/>
</dbReference>
<feature type="domain" description="Mechanosensitive ion channel MscS" evidence="9">
    <location>
        <begin position="416"/>
        <end position="481"/>
    </location>
</feature>
<evidence type="ECO:0000313" key="13">
    <source>
        <dbReference type="Proteomes" id="UP000607397"/>
    </source>
</evidence>
<dbReference type="PANTHER" id="PTHR30460:SF0">
    <property type="entry name" value="MODERATE CONDUCTANCE MECHANOSENSITIVE CHANNEL YBIO"/>
    <property type="match status" value="1"/>
</dbReference>
<evidence type="ECO:0000256" key="2">
    <source>
        <dbReference type="ARBA" id="ARBA00008017"/>
    </source>
</evidence>
<dbReference type="InterPro" id="IPR049278">
    <property type="entry name" value="MS_channel_C"/>
</dbReference>
<feature type="region of interest" description="Disordered" evidence="7">
    <location>
        <begin position="595"/>
        <end position="631"/>
    </location>
</feature>
<dbReference type="Pfam" id="PF00924">
    <property type="entry name" value="MS_channel_2nd"/>
    <property type="match status" value="1"/>
</dbReference>
<dbReference type="Gene3D" id="2.30.30.60">
    <property type="match status" value="1"/>
</dbReference>
<dbReference type="InterPro" id="IPR011014">
    <property type="entry name" value="MscS_channel_TM-2"/>
</dbReference>
<comment type="subcellular location">
    <subcellularLocation>
        <location evidence="1">Cell membrane</location>
        <topology evidence="1">Multi-pass membrane protein</topology>
    </subcellularLocation>
</comment>
<dbReference type="GO" id="GO:0005886">
    <property type="term" value="C:plasma membrane"/>
    <property type="evidence" value="ECO:0007669"/>
    <property type="project" value="UniProtKB-SubCell"/>
</dbReference>
<gene>
    <name evidence="12" type="ORF">GS597_12050</name>
</gene>
<feature type="transmembrane region" description="Helical" evidence="8">
    <location>
        <begin position="217"/>
        <end position="234"/>
    </location>
</feature>
<dbReference type="SUPFAM" id="SSF82861">
    <property type="entry name" value="Mechanosensitive channel protein MscS (YggB), transmembrane region"/>
    <property type="match status" value="1"/>
</dbReference>
<proteinExistence type="inferred from homology"/>
<sequence>MSLASLFSQPFHQIRQRGRRRSPNRHRHRWPLFWLGLSLSILLILPATGGLTQVPPGLPTPPAQDSPAADAPANETPDETFALPSIRNILASNGTVLETAPVRLDGRTVFRVATAGGVSARARANEIAQRLSEVARRGFEADQDWTVAWEEDPESNQPILFVNNTFLMTVTDGDAQIRGLPNVRLRAEDLVERLELALERYEQERQPNYLWRRVRDAFLISVGVVVAITGLVLWQRQLRSRKQQLQAQVDAEAAAPSATPPDLRQQIARQQALNLISLQQWGSRILQGAILGGGLFWLLGLFPYTRPWQPTLLQVMQVPLKTLGVILAVYGLVRLSNILVDRLFLVLQEDTLPVSLRSKRLTLRFSTVSRVAKNILGLLWVVIGLLTVLAILGLDLGPLLAGAGIIGLALSLASQNVLKDMINGFLILLEDQYGVGDIVIVGTAAGLVENMNLRITQLRNTQGNLITIPNGQIDIVENLSKEWARVDLSIPIALSADLDQALHLIKAVADSLSQDPLWKGNILEPPQMLGVDDLGVGGATLRIWIKTQPLKQFEVGREFRHRLKLAFDKAQIALGVPQQSLVMQQTQPTIQDLAASQVDPKVRSGQSAEPTALPEKNHQSHHYGEHHNPNP</sequence>
<accession>A0A8K2A8I3</accession>
<dbReference type="InterPro" id="IPR023408">
    <property type="entry name" value="MscS_beta-dom_sf"/>
</dbReference>
<dbReference type="InterPro" id="IPR010920">
    <property type="entry name" value="LSM_dom_sf"/>
</dbReference>
<dbReference type="SUPFAM" id="SSF50182">
    <property type="entry name" value="Sm-like ribonucleoproteins"/>
    <property type="match status" value="1"/>
</dbReference>
<dbReference type="FunFam" id="2.30.30.60:FF:000001">
    <property type="entry name" value="MscS Mechanosensitive ion channel"/>
    <property type="match status" value="1"/>
</dbReference>
<organism evidence="12 13">
    <name type="scientific">Petrachloros mirabilis ULC683</name>
    <dbReference type="NCBI Taxonomy" id="2781853"/>
    <lineage>
        <taxon>Bacteria</taxon>
        <taxon>Bacillati</taxon>
        <taxon>Cyanobacteriota</taxon>
        <taxon>Cyanophyceae</taxon>
        <taxon>Synechococcales</taxon>
        <taxon>Petrachlorosaceae</taxon>
        <taxon>Petrachloros</taxon>
        <taxon>Petrachloros mirabilis</taxon>
    </lineage>
</organism>
<protein>
    <submittedName>
        <fullName evidence="12">Mechanosensitive ion channel</fullName>
    </submittedName>
</protein>
<dbReference type="EMBL" id="WVIC01000023">
    <property type="protein sequence ID" value="NCJ07224.1"/>
    <property type="molecule type" value="Genomic_DNA"/>
</dbReference>
<name>A0A8K2A8I3_9CYAN</name>
<dbReference type="Pfam" id="PF21082">
    <property type="entry name" value="MS_channel_3rd"/>
    <property type="match status" value="1"/>
</dbReference>
<dbReference type="Gene3D" id="3.30.70.100">
    <property type="match status" value="1"/>
</dbReference>
<keyword evidence="6 8" id="KW-0472">Membrane</keyword>
<evidence type="ECO:0000256" key="7">
    <source>
        <dbReference type="SAM" id="MobiDB-lite"/>
    </source>
</evidence>
<keyword evidence="3" id="KW-1003">Cell membrane</keyword>
<evidence type="ECO:0000259" key="9">
    <source>
        <dbReference type="Pfam" id="PF00924"/>
    </source>
</evidence>
<evidence type="ECO:0000256" key="4">
    <source>
        <dbReference type="ARBA" id="ARBA00022692"/>
    </source>
</evidence>
<evidence type="ECO:0000259" key="11">
    <source>
        <dbReference type="Pfam" id="PF21088"/>
    </source>
</evidence>
<dbReference type="Pfam" id="PF21088">
    <property type="entry name" value="MS_channel_1st"/>
    <property type="match status" value="1"/>
</dbReference>
<feature type="transmembrane region" description="Helical" evidence="8">
    <location>
        <begin position="374"/>
        <end position="393"/>
    </location>
</feature>
<evidence type="ECO:0000313" key="12">
    <source>
        <dbReference type="EMBL" id="NCJ07224.1"/>
    </source>
</evidence>
<feature type="compositionally biased region" description="Basic and acidic residues" evidence="7">
    <location>
        <begin position="615"/>
        <end position="631"/>
    </location>
</feature>
<evidence type="ECO:0000256" key="3">
    <source>
        <dbReference type="ARBA" id="ARBA00022475"/>
    </source>
</evidence>